<keyword evidence="2" id="KW-1185">Reference proteome</keyword>
<protein>
    <recommendedName>
        <fullName evidence="3">Flagellar protein FliT</fullName>
    </recommendedName>
</protein>
<name>A0ABY3MWM1_9GAMM</name>
<dbReference type="EMBL" id="PJAI02000009">
    <property type="protein sequence ID" value="TYK65603.1"/>
    <property type="molecule type" value="Genomic_DNA"/>
</dbReference>
<accession>A0ABY3MWM1</accession>
<dbReference type="RefSeq" id="WP_101344119.1">
    <property type="nucleotide sequence ID" value="NZ_PJAI02000009.1"/>
</dbReference>
<evidence type="ECO:0008006" key="3">
    <source>
        <dbReference type="Google" id="ProtNLM"/>
    </source>
</evidence>
<sequence length="102" mass="11734">MSLKVKLNSIIQLSQDELSLLNEDELDLALLTKIEADRFLEIKNLFEVFPKAELAIESDLLAQIKELDQQLTINVLERQKSITKTLSEFRNNKKASKAYNNI</sequence>
<gene>
    <name evidence="1" type="ORF">CWS31_009575</name>
</gene>
<proteinExistence type="predicted"/>
<comment type="caution">
    <text evidence="1">The sequence shown here is derived from an EMBL/GenBank/DDBJ whole genome shotgun (WGS) entry which is preliminary data.</text>
</comment>
<reference evidence="1 2" key="1">
    <citation type="submission" date="2019-08" db="EMBL/GenBank/DDBJ databases">
        <title>Microbe sample from Colwellia echini.</title>
        <authorList>
            <person name="Christiansen L."/>
            <person name="Pathiraja D."/>
            <person name="Schultz-Johansen M."/>
            <person name="Choi I.-G."/>
            <person name="Stougaard P."/>
        </authorList>
    </citation>
    <scope>NUCLEOTIDE SEQUENCE [LARGE SCALE GENOMIC DNA]</scope>
    <source>
        <strain evidence="1 2">A3</strain>
    </source>
</reference>
<organism evidence="1 2">
    <name type="scientific">Colwellia echini</name>
    <dbReference type="NCBI Taxonomy" id="1982103"/>
    <lineage>
        <taxon>Bacteria</taxon>
        <taxon>Pseudomonadati</taxon>
        <taxon>Pseudomonadota</taxon>
        <taxon>Gammaproteobacteria</taxon>
        <taxon>Alteromonadales</taxon>
        <taxon>Colwelliaceae</taxon>
        <taxon>Colwellia</taxon>
    </lineage>
</organism>
<evidence type="ECO:0000313" key="1">
    <source>
        <dbReference type="EMBL" id="TYK65603.1"/>
    </source>
</evidence>
<evidence type="ECO:0000313" key="2">
    <source>
        <dbReference type="Proteomes" id="UP000815846"/>
    </source>
</evidence>
<dbReference type="Proteomes" id="UP000815846">
    <property type="component" value="Unassembled WGS sequence"/>
</dbReference>